<accession>A0ACB9WDZ1</accession>
<evidence type="ECO:0000313" key="2">
    <source>
        <dbReference type="Proteomes" id="UP001057452"/>
    </source>
</evidence>
<dbReference type="Proteomes" id="UP001057452">
    <property type="component" value="Chromosome 16"/>
</dbReference>
<sequence>MWARRSPKGQAKSRCKALQSHHLFPHTDLRGQPTPKPPQRDDTPIHFPLVPQERNCRCFAEAFQGEFTRSEADGGLKL</sequence>
<evidence type="ECO:0000313" key="1">
    <source>
        <dbReference type="EMBL" id="KAI4811523.1"/>
    </source>
</evidence>
<protein>
    <submittedName>
        <fullName evidence="1">Uncharacterized protein</fullName>
    </submittedName>
</protein>
<name>A0ACB9WDZ1_CHAAC</name>
<proteinExistence type="predicted"/>
<dbReference type="EMBL" id="CM043800">
    <property type="protein sequence ID" value="KAI4811523.1"/>
    <property type="molecule type" value="Genomic_DNA"/>
</dbReference>
<reference evidence="1" key="1">
    <citation type="submission" date="2022-05" db="EMBL/GenBank/DDBJ databases">
        <title>Chromosome-level genome of Chaenocephalus aceratus.</title>
        <authorList>
            <person name="Park H."/>
        </authorList>
    </citation>
    <scope>NUCLEOTIDE SEQUENCE</scope>
    <source>
        <strain evidence="1">KU_202001</strain>
    </source>
</reference>
<comment type="caution">
    <text evidence="1">The sequence shown here is derived from an EMBL/GenBank/DDBJ whole genome shotgun (WGS) entry which is preliminary data.</text>
</comment>
<keyword evidence="2" id="KW-1185">Reference proteome</keyword>
<organism evidence="1 2">
    <name type="scientific">Chaenocephalus aceratus</name>
    <name type="common">Blackfin icefish</name>
    <name type="synonym">Chaenichthys aceratus</name>
    <dbReference type="NCBI Taxonomy" id="36190"/>
    <lineage>
        <taxon>Eukaryota</taxon>
        <taxon>Metazoa</taxon>
        <taxon>Chordata</taxon>
        <taxon>Craniata</taxon>
        <taxon>Vertebrata</taxon>
        <taxon>Euteleostomi</taxon>
        <taxon>Actinopterygii</taxon>
        <taxon>Neopterygii</taxon>
        <taxon>Teleostei</taxon>
        <taxon>Neoteleostei</taxon>
        <taxon>Acanthomorphata</taxon>
        <taxon>Eupercaria</taxon>
        <taxon>Perciformes</taxon>
        <taxon>Notothenioidei</taxon>
        <taxon>Channichthyidae</taxon>
        <taxon>Chaenocephalus</taxon>
    </lineage>
</organism>
<gene>
    <name evidence="1" type="ORF">KUCAC02_014417</name>
</gene>